<evidence type="ECO:0000256" key="2">
    <source>
        <dbReference type="SAM" id="SignalP"/>
    </source>
</evidence>
<feature type="region of interest" description="Disordered" evidence="1">
    <location>
        <begin position="855"/>
        <end position="879"/>
    </location>
</feature>
<feature type="signal peptide" evidence="2">
    <location>
        <begin position="1"/>
        <end position="21"/>
    </location>
</feature>
<dbReference type="KEGG" id="mlr:MELLADRAFT_61120"/>
<dbReference type="OrthoDB" id="2514709at2759"/>
<dbReference type="InParanoid" id="F4RDP7"/>
<organism evidence="4">
    <name type="scientific">Melampsora larici-populina (strain 98AG31 / pathotype 3-4-7)</name>
    <name type="common">Poplar leaf rust fungus</name>
    <dbReference type="NCBI Taxonomy" id="747676"/>
    <lineage>
        <taxon>Eukaryota</taxon>
        <taxon>Fungi</taxon>
        <taxon>Dikarya</taxon>
        <taxon>Basidiomycota</taxon>
        <taxon>Pucciniomycotina</taxon>
        <taxon>Pucciniomycetes</taxon>
        <taxon>Pucciniales</taxon>
        <taxon>Melampsoraceae</taxon>
        <taxon>Melampsora</taxon>
    </lineage>
</organism>
<accession>F4RDP7</accession>
<dbReference type="AlphaFoldDB" id="F4RDP7"/>
<feature type="chain" id="PRO_5003320734" evidence="2">
    <location>
        <begin position="22"/>
        <end position="1100"/>
    </location>
</feature>
<feature type="region of interest" description="Disordered" evidence="1">
    <location>
        <begin position="622"/>
        <end position="654"/>
    </location>
</feature>
<feature type="compositionally biased region" description="Polar residues" evidence="1">
    <location>
        <begin position="645"/>
        <end position="654"/>
    </location>
</feature>
<keyword evidence="4" id="KW-1185">Reference proteome</keyword>
<evidence type="ECO:0000256" key="1">
    <source>
        <dbReference type="SAM" id="MobiDB-lite"/>
    </source>
</evidence>
<evidence type="ECO:0000313" key="3">
    <source>
        <dbReference type="EMBL" id="EGG09434.1"/>
    </source>
</evidence>
<feature type="region of interest" description="Disordered" evidence="1">
    <location>
        <begin position="1021"/>
        <end position="1050"/>
    </location>
</feature>
<dbReference type="VEuPathDB" id="FungiDB:MELLADRAFT_61120"/>
<dbReference type="GeneID" id="18929673"/>
<protein>
    <submittedName>
        <fullName evidence="3">Secreted protein</fullName>
    </submittedName>
</protein>
<feature type="compositionally biased region" description="Basic and acidic residues" evidence="1">
    <location>
        <begin position="1037"/>
        <end position="1050"/>
    </location>
</feature>
<name>F4RDP7_MELLP</name>
<feature type="compositionally biased region" description="Low complexity" evidence="1">
    <location>
        <begin position="1021"/>
        <end position="1031"/>
    </location>
</feature>
<sequence length="1100" mass="125025">MKHRTLLASLLILPYFGSVICNLFTKVELGPIKDDDTIHGCLSGENDIRIQDAFWDSVHDNSWKSLTTTAHWRATPTKNQMQDSVPNQADRGLKALLSMVDKINRVFIPNAAPEHRHVVEDLKVQLAQHASKVLGQHWPYQNTLIVDETVQHILKSALAFNIFQTHTYLRDRAATGQSQYRLSAAFLTSKPAHIYAGGYLASIGFLNMVEHLVMDGLRDEGLFRQFSLREDASIPSKRQLAANQVTSRIVHQNSVLTWWKCRLSTKDPYYYMSRNEVTAEKIKKKLRGIEFIGTQNHMNIWKRLVGVAETSRLSKKKNEDISSLLKIYPTAKFFFRRLMDNDNKHDSEILEELCEILEIFDSCHDHRDRRTLKFAQDIITELFRFSEDTLASMRETVVQRAKYMVMWWVLSQSVAKIILRLGQDHGLDFEGFDYSDVLRYVKYLWHFMDEKQTFRNGLSFTNRQPRTAFALGRYYFIYIGCQLHLQNLITQEASHLWPMTGNLVGSNSLESIISLDNSITHPFGVEKDLHNLFSEYMKSFAETSQQMLLIHKDSQSDTGIIIQDKQRVPEKRKSSGKDDETAFEFPRKQLPRVESANVPGDEIEEGEIVESMDHNNSGYPGGFDNSHSSMFPTRNEGSKRKKAKYTSSSQREVHGTLSQAIKTIRKGDPRYRGDMKIIAQNKHNIPQRTKLITKENKTQLELPRAVPHSPARDIGDAEMVVEMLHNNFKSHDSPSNVLPIAAQTKDKEKIESFKSKKRKYIVKDQREVPGSHHHEMNAKRQGIRQIGDLKFDGSNNKAMSVDTKSTAHMMSTPKSRVNLVSSPHIPPQLHHLITTPKKQDPPKLDLSELFQELFGEETPKGPSSAKDLQEDTGSYSMQLSHASDAWSEIQGIEHNVDISPVKDHTLRTASKFKKDITLASKGIQKSMGKEDTRIKPPKLKPNKIAGVYNGSEDTSTISPAPQSISSRIWKAKDKGLKVEIPPKHIWSITHPKSSKEDILMKGGEKTKGHVIKFYPSDMVSSSSQVQNQGNSFKTLHSGKDIDKSNLDHPKEGISMWPEAITIVDAPPNSPSTNVNTDEDQVIPSGFRLFGFDIKPADHHD</sequence>
<evidence type="ECO:0000313" key="4">
    <source>
        <dbReference type="Proteomes" id="UP000001072"/>
    </source>
</evidence>
<dbReference type="EMBL" id="GL883097">
    <property type="protein sequence ID" value="EGG09434.1"/>
    <property type="molecule type" value="Genomic_DNA"/>
</dbReference>
<keyword evidence="2" id="KW-0732">Signal</keyword>
<dbReference type="HOGENOM" id="CLU_283286_0_0_1"/>
<dbReference type="RefSeq" id="XP_007407161.1">
    <property type="nucleotide sequence ID" value="XM_007407099.1"/>
</dbReference>
<reference evidence="4" key="1">
    <citation type="journal article" date="2011" name="Proc. Natl. Acad. Sci. U.S.A.">
        <title>Obligate biotrophy features unraveled by the genomic analysis of rust fungi.</title>
        <authorList>
            <person name="Duplessis S."/>
            <person name="Cuomo C.A."/>
            <person name="Lin Y.-C."/>
            <person name="Aerts A."/>
            <person name="Tisserant E."/>
            <person name="Veneault-Fourrey C."/>
            <person name="Joly D.L."/>
            <person name="Hacquard S."/>
            <person name="Amselem J."/>
            <person name="Cantarel B.L."/>
            <person name="Chiu R."/>
            <person name="Coutinho P.M."/>
            <person name="Feau N."/>
            <person name="Field M."/>
            <person name="Frey P."/>
            <person name="Gelhaye E."/>
            <person name="Goldberg J."/>
            <person name="Grabherr M.G."/>
            <person name="Kodira C.D."/>
            <person name="Kohler A."/>
            <person name="Kuees U."/>
            <person name="Lindquist E.A."/>
            <person name="Lucas S.M."/>
            <person name="Mago R."/>
            <person name="Mauceli E."/>
            <person name="Morin E."/>
            <person name="Murat C."/>
            <person name="Pangilinan J.L."/>
            <person name="Park R."/>
            <person name="Pearson M."/>
            <person name="Quesneville H."/>
            <person name="Rouhier N."/>
            <person name="Sakthikumar S."/>
            <person name="Salamov A.A."/>
            <person name="Schmutz J."/>
            <person name="Selles B."/>
            <person name="Shapiro H."/>
            <person name="Tanguay P."/>
            <person name="Tuskan G.A."/>
            <person name="Henrissat B."/>
            <person name="Van de Peer Y."/>
            <person name="Rouze P."/>
            <person name="Ellis J.G."/>
            <person name="Dodds P.N."/>
            <person name="Schein J.E."/>
            <person name="Zhong S."/>
            <person name="Hamelin R.C."/>
            <person name="Grigoriev I.V."/>
            <person name="Szabo L.J."/>
            <person name="Martin F."/>
        </authorList>
    </citation>
    <scope>NUCLEOTIDE SEQUENCE [LARGE SCALE GENOMIC DNA]</scope>
    <source>
        <strain evidence="4">98AG31 / pathotype 3-4-7</strain>
    </source>
</reference>
<proteinExistence type="predicted"/>
<feature type="region of interest" description="Disordered" evidence="1">
    <location>
        <begin position="923"/>
        <end position="943"/>
    </location>
</feature>
<dbReference type="Proteomes" id="UP000001072">
    <property type="component" value="Unassembled WGS sequence"/>
</dbReference>
<gene>
    <name evidence="3" type="ORF">MELLADRAFT_61120</name>
</gene>